<dbReference type="Gene3D" id="3.30.1120.10">
    <property type="match status" value="1"/>
</dbReference>
<dbReference type="SUPFAM" id="SSF53649">
    <property type="entry name" value="Alkaline phosphatase-like"/>
    <property type="match status" value="1"/>
</dbReference>
<accession>A0A484HFJ2</accession>
<reference evidence="1" key="1">
    <citation type="submission" date="2019-01" db="EMBL/GenBank/DDBJ databases">
        <authorList>
            <consortium name="Genoscope - CEA"/>
            <person name="William W."/>
        </authorList>
    </citation>
    <scope>NUCLEOTIDE SEQUENCE</scope>
    <source>
        <strain evidence="1">CR-1</strain>
    </source>
</reference>
<name>A0A484HFJ2_9BACT</name>
<dbReference type="EMBL" id="CAACVI010000005">
    <property type="protein sequence ID" value="VEN73210.1"/>
    <property type="molecule type" value="Genomic_DNA"/>
</dbReference>
<evidence type="ECO:0008006" key="2">
    <source>
        <dbReference type="Google" id="ProtNLM"/>
    </source>
</evidence>
<organism evidence="1">
    <name type="scientific">uncultured Desulfobacteraceae bacterium</name>
    <dbReference type="NCBI Taxonomy" id="218296"/>
    <lineage>
        <taxon>Bacteria</taxon>
        <taxon>Pseudomonadati</taxon>
        <taxon>Thermodesulfobacteriota</taxon>
        <taxon>Desulfobacteria</taxon>
        <taxon>Desulfobacterales</taxon>
        <taxon>Desulfobacteraceae</taxon>
        <taxon>environmental samples</taxon>
    </lineage>
</organism>
<evidence type="ECO:0000313" key="1">
    <source>
        <dbReference type="EMBL" id="VEN73210.1"/>
    </source>
</evidence>
<protein>
    <recommendedName>
        <fullName evidence="2">Arylsulfatase</fullName>
    </recommendedName>
</protein>
<dbReference type="AlphaFoldDB" id="A0A484HFJ2"/>
<dbReference type="InterPro" id="IPR017850">
    <property type="entry name" value="Alkaline_phosphatase_core_sf"/>
</dbReference>
<proteinExistence type="predicted"/>
<sequence length="92" mass="10597">MAAVFKGDITEDPERIIGWEFDGKKGLLKGNWTLSQQGNDEHVYLFNLKEDPFEAHDLSSANPQKFAELWKAYEEYEKNNGVIRVPTVKPKK</sequence>
<gene>
    <name evidence="1" type="ORF">EPICR_130027</name>
</gene>